<dbReference type="PANTHER" id="PTHR37445">
    <property type="entry name" value="PROTEIN CBG24663"/>
    <property type="match status" value="1"/>
</dbReference>
<feature type="region of interest" description="Disordered" evidence="2">
    <location>
        <begin position="236"/>
        <end position="280"/>
    </location>
</feature>
<evidence type="ECO:0000313" key="3">
    <source>
        <dbReference type="EMBL" id="KAJ8927784.1"/>
    </source>
</evidence>
<protein>
    <submittedName>
        <fullName evidence="3">Uncharacterized protein</fullName>
    </submittedName>
</protein>
<keyword evidence="1" id="KW-0175">Coiled coil</keyword>
<comment type="caution">
    <text evidence="3">The sequence shown here is derived from an EMBL/GenBank/DDBJ whole genome shotgun (WGS) entry which is preliminary data.</text>
</comment>
<gene>
    <name evidence="3" type="ORF">NQ314_019721</name>
</gene>
<proteinExistence type="predicted"/>
<sequence>MNDSSNAITNQLIYEEILKNRTELKNTIDASETRLLQKIEELNKRLNTLEKENLNLKTKIEILETRDKRNNIIIFGINKPEDTISPQFICQKLNHLLDTDLTELDLNNAYSLGNSENSPIKVEFVRYLTKNTVLQNCHKLKGSDISISRDLTFQQGRENKTLRKHLQLARQREDACYIKNNKLYVNGKTYTPQDLEEIYDTENAELNTNNVTENAPENIERNTNNVTTTANLHELDQSKAVSGTPFAENKEPKTPKTEATRKQPKVIPGRKKKPRTRSIK</sequence>
<feature type="coiled-coil region" evidence="1">
    <location>
        <begin position="14"/>
        <end position="66"/>
    </location>
</feature>
<keyword evidence="4" id="KW-1185">Reference proteome</keyword>
<dbReference type="EMBL" id="JANEYF010005529">
    <property type="protein sequence ID" value="KAJ8927784.1"/>
    <property type="molecule type" value="Genomic_DNA"/>
</dbReference>
<reference evidence="3" key="1">
    <citation type="journal article" date="2023" name="Insect Mol. Biol.">
        <title>Genome sequencing provides insights into the evolution of gene families encoding plant cell wall-degrading enzymes in longhorned beetles.</title>
        <authorList>
            <person name="Shin N.R."/>
            <person name="Okamura Y."/>
            <person name="Kirsch R."/>
            <person name="Pauchet Y."/>
        </authorList>
    </citation>
    <scope>NUCLEOTIDE SEQUENCE</scope>
    <source>
        <strain evidence="3">RBIC_L_NR</strain>
    </source>
</reference>
<accession>A0AAV8WMV6</accession>
<evidence type="ECO:0000256" key="1">
    <source>
        <dbReference type="SAM" id="Coils"/>
    </source>
</evidence>
<evidence type="ECO:0000256" key="2">
    <source>
        <dbReference type="SAM" id="MobiDB-lite"/>
    </source>
</evidence>
<dbReference type="Proteomes" id="UP001162156">
    <property type="component" value="Unassembled WGS sequence"/>
</dbReference>
<organism evidence="3 4">
    <name type="scientific">Rhamnusium bicolor</name>
    <dbReference type="NCBI Taxonomy" id="1586634"/>
    <lineage>
        <taxon>Eukaryota</taxon>
        <taxon>Metazoa</taxon>
        <taxon>Ecdysozoa</taxon>
        <taxon>Arthropoda</taxon>
        <taxon>Hexapoda</taxon>
        <taxon>Insecta</taxon>
        <taxon>Pterygota</taxon>
        <taxon>Neoptera</taxon>
        <taxon>Endopterygota</taxon>
        <taxon>Coleoptera</taxon>
        <taxon>Polyphaga</taxon>
        <taxon>Cucujiformia</taxon>
        <taxon>Chrysomeloidea</taxon>
        <taxon>Cerambycidae</taxon>
        <taxon>Lepturinae</taxon>
        <taxon>Rhagiini</taxon>
        <taxon>Rhamnusium</taxon>
    </lineage>
</organism>
<name>A0AAV8WMV6_9CUCU</name>
<dbReference type="PANTHER" id="PTHR37445:SF3">
    <property type="entry name" value="ZINC FINGER PHD-TYPE DOMAIN-CONTAINING PROTEIN"/>
    <property type="match status" value="1"/>
</dbReference>
<dbReference type="AlphaFoldDB" id="A0AAV8WMV6"/>
<evidence type="ECO:0000313" key="4">
    <source>
        <dbReference type="Proteomes" id="UP001162156"/>
    </source>
</evidence>
<feature type="compositionally biased region" description="Basic residues" evidence="2">
    <location>
        <begin position="262"/>
        <end position="280"/>
    </location>
</feature>
<feature type="compositionally biased region" description="Basic and acidic residues" evidence="2">
    <location>
        <begin position="248"/>
        <end position="261"/>
    </location>
</feature>